<dbReference type="Gene3D" id="3.40.50.620">
    <property type="entry name" value="HUPs"/>
    <property type="match status" value="2"/>
</dbReference>
<dbReference type="Proteomes" id="UP000281431">
    <property type="component" value="Unassembled WGS sequence"/>
</dbReference>
<organism evidence="3 4">
    <name type="scientific">Natrarchaeobius chitinivorans</name>
    <dbReference type="NCBI Taxonomy" id="1679083"/>
    <lineage>
        <taxon>Archaea</taxon>
        <taxon>Methanobacteriati</taxon>
        <taxon>Methanobacteriota</taxon>
        <taxon>Stenosarchaea group</taxon>
        <taxon>Halobacteria</taxon>
        <taxon>Halobacteriales</taxon>
        <taxon>Natrialbaceae</taxon>
        <taxon>Natrarchaeobius</taxon>
    </lineage>
</organism>
<dbReference type="PANTHER" id="PTHR46268:SF6">
    <property type="entry name" value="UNIVERSAL STRESS PROTEIN UP12"/>
    <property type="match status" value="1"/>
</dbReference>
<dbReference type="OrthoDB" id="105697at2157"/>
<dbReference type="PANTHER" id="PTHR46268">
    <property type="entry name" value="STRESS RESPONSE PROTEIN NHAX"/>
    <property type="match status" value="1"/>
</dbReference>
<dbReference type="Pfam" id="PF00582">
    <property type="entry name" value="Usp"/>
    <property type="match status" value="2"/>
</dbReference>
<reference evidence="3 4" key="1">
    <citation type="submission" date="2018-10" db="EMBL/GenBank/DDBJ databases">
        <title>Natrarchaeobius chitinivorans gen. nov., sp. nov., and Natrarchaeobius haloalkaliphilus sp. nov., alkaliphilic, chitin-utilizing haloarchaea from hypersaline alkaline lakes.</title>
        <authorList>
            <person name="Sorokin D.Y."/>
            <person name="Elcheninov A.G."/>
            <person name="Kostrikina N.A."/>
            <person name="Bale N.J."/>
            <person name="Sinninghe Damste J.S."/>
            <person name="Khijniak T.V."/>
            <person name="Kublanov I.V."/>
            <person name="Toshchakov S.V."/>
        </authorList>
    </citation>
    <scope>NUCLEOTIDE SEQUENCE [LARGE SCALE GENOMIC DNA]</scope>
    <source>
        <strain evidence="3 4">AArcht7</strain>
    </source>
</reference>
<dbReference type="InterPro" id="IPR006016">
    <property type="entry name" value="UspA"/>
</dbReference>
<feature type="domain" description="UspA" evidence="2">
    <location>
        <begin position="6"/>
        <end position="145"/>
    </location>
</feature>
<dbReference type="AlphaFoldDB" id="A0A3N6N3Y9"/>
<proteinExistence type="inferred from homology"/>
<evidence type="ECO:0000259" key="2">
    <source>
        <dbReference type="Pfam" id="PF00582"/>
    </source>
</evidence>
<dbReference type="InterPro" id="IPR006015">
    <property type="entry name" value="Universal_stress_UspA"/>
</dbReference>
<dbReference type="InterPro" id="IPR014729">
    <property type="entry name" value="Rossmann-like_a/b/a_fold"/>
</dbReference>
<protein>
    <submittedName>
        <fullName evidence="3">Universal stress protein</fullName>
    </submittedName>
</protein>
<keyword evidence="4" id="KW-1185">Reference proteome</keyword>
<evidence type="ECO:0000256" key="1">
    <source>
        <dbReference type="ARBA" id="ARBA00008791"/>
    </source>
</evidence>
<comment type="caution">
    <text evidence="3">The sequence shown here is derived from an EMBL/GenBank/DDBJ whole genome shotgun (WGS) entry which is preliminary data.</text>
</comment>
<gene>
    <name evidence="3" type="ORF">EA472_03690</name>
</gene>
<comment type="similarity">
    <text evidence="1">Belongs to the universal stress protein A family.</text>
</comment>
<feature type="domain" description="UspA" evidence="2">
    <location>
        <begin position="159"/>
        <end position="294"/>
    </location>
</feature>
<dbReference type="SUPFAM" id="SSF52402">
    <property type="entry name" value="Adenine nucleotide alpha hydrolases-like"/>
    <property type="match status" value="2"/>
</dbReference>
<dbReference type="PRINTS" id="PR01438">
    <property type="entry name" value="UNVRSLSTRESS"/>
</dbReference>
<evidence type="ECO:0000313" key="3">
    <source>
        <dbReference type="EMBL" id="RQH02417.1"/>
    </source>
</evidence>
<name>A0A3N6N3Y9_NATCH</name>
<dbReference type="EMBL" id="REFZ01000002">
    <property type="protein sequence ID" value="RQH02417.1"/>
    <property type="molecule type" value="Genomic_DNA"/>
</dbReference>
<accession>A0A3N6N3Y9</accession>
<sequence>MSRPIDSILIPTDDSEGALAGAKRGIALASRTDANVHVLSVVDVPDDSPEIIDAADSLRSTLEADAEDAVETVAEMVSAHDSGLDVTTTVKRGTPFQTIREYAKRREIDVVAMGTKGRTGLDRVLLGSVTENVLRTARTPVLAVPPNADAPEIDDVAFDDLLVPTDGSDGAAIAADWGVALATQLDSMVHAVYSVDTGRVSRVQEPDEILAALEHRGEGAIDAIRERAGDAGVGVSGTVATGSPVDVILTTAGERAVDLIVMGTHGRTGIGQWFLGSVTENVVRQTDVPVFCVPVSAESP</sequence>
<evidence type="ECO:0000313" key="4">
    <source>
        <dbReference type="Proteomes" id="UP000281431"/>
    </source>
</evidence>
<dbReference type="CDD" id="cd00293">
    <property type="entry name" value="USP-like"/>
    <property type="match status" value="2"/>
</dbReference>